<gene>
    <name evidence="3" type="ORF">AMD00_07075</name>
</gene>
<dbReference type="GeneID" id="301135865"/>
<comment type="caution">
    <text evidence="3">The sequence shown here is derived from an EMBL/GenBank/DDBJ whole genome shotgun (WGS) entry which is preliminary data.</text>
</comment>
<evidence type="ECO:0000313" key="3">
    <source>
        <dbReference type="EMBL" id="KOO52161.1"/>
    </source>
</evidence>
<dbReference type="RefSeq" id="WP_053416335.1">
    <property type="nucleotide sequence ID" value="NZ_CP063302.1"/>
</dbReference>
<name>A0A0M0LMD7_9BACL</name>
<dbReference type="PIRSF" id="PIRSF026508">
    <property type="entry name" value="TelA"/>
    <property type="match status" value="1"/>
</dbReference>
<dbReference type="PATRIC" id="fig|263475.3.peg.1869"/>
<dbReference type="Proteomes" id="UP000036867">
    <property type="component" value="Unassembled WGS sequence"/>
</dbReference>
<sequence>MSDLVAIEKDGLNEQTANEMKLQLRQEPEVQKIVKMIDIRNQIDLLSLGKEPAIKLSRFSDRILDTMTVSKLDQSSELLNQLEKLMNKFDKNELTKEPGMLDKIFKRAKQKVEALFSKYNTLGKEIEKIHAQFMIIEEELKSNNRDLEGLYQEDIEYYFELEKYIVAAEMKLDEVKTSLIPECEARVSGGNQMARIELENLRTVQELLERKVDDLEKARMVAVIAAPQIKTMQRGNNDLIAKINSAFVTTIPVFKMGIINAVNARRQKLHADSLNAFEDRANQMLQDVTSDIMQQSVDIARRSGSSSIKMETIENMWDTIVTGIDEYKAVKQEQAVQRVEDKKRLEAIREDAKRVLSNG</sequence>
<evidence type="ECO:0000256" key="2">
    <source>
        <dbReference type="SAM" id="Coils"/>
    </source>
</evidence>
<feature type="coiled-coil region" evidence="2">
    <location>
        <begin position="191"/>
        <end position="218"/>
    </location>
</feature>
<evidence type="ECO:0008006" key="5">
    <source>
        <dbReference type="Google" id="ProtNLM"/>
    </source>
</evidence>
<proteinExistence type="inferred from homology"/>
<dbReference type="InterPro" id="IPR008863">
    <property type="entry name" value="Toxic_anion-R_TelA"/>
</dbReference>
<protein>
    <recommendedName>
        <fullName evidence="5">Tellurite resistance protein</fullName>
    </recommendedName>
</protein>
<dbReference type="STRING" id="263475.AMD00_07075"/>
<reference evidence="4" key="1">
    <citation type="submission" date="2015-08" db="EMBL/GenBank/DDBJ databases">
        <title>Fjat-10028 dsm 16317.</title>
        <authorList>
            <person name="Liu B."/>
            <person name="Wang J."/>
            <person name="Zhu Y."/>
            <person name="Liu G."/>
            <person name="Chen Q."/>
            <person name="Chen Z."/>
            <person name="Lan J."/>
            <person name="Che J."/>
            <person name="Ge C."/>
            <person name="Shi H."/>
            <person name="Pan Z."/>
            <person name="Liu X."/>
        </authorList>
    </citation>
    <scope>NUCLEOTIDE SEQUENCE [LARGE SCALE GENOMIC DNA]</scope>
    <source>
        <strain evidence="4">DSM 16317</strain>
    </source>
</reference>
<evidence type="ECO:0000256" key="1">
    <source>
        <dbReference type="PIRNR" id="PIRNR026508"/>
    </source>
</evidence>
<keyword evidence="4" id="KW-1185">Reference proteome</keyword>
<accession>A0A0M0LMD7</accession>
<dbReference type="PANTHER" id="PTHR38432:SF2">
    <property type="entry name" value="TELLURITE RESISTANCE PROTEIN"/>
    <property type="match status" value="1"/>
</dbReference>
<organism evidence="3 4">
    <name type="scientific">Viridibacillus arvi</name>
    <dbReference type="NCBI Taxonomy" id="263475"/>
    <lineage>
        <taxon>Bacteria</taxon>
        <taxon>Bacillati</taxon>
        <taxon>Bacillota</taxon>
        <taxon>Bacilli</taxon>
        <taxon>Bacillales</taxon>
        <taxon>Caryophanaceae</taxon>
        <taxon>Viridibacillus</taxon>
    </lineage>
</organism>
<dbReference type="PANTHER" id="PTHR38432">
    <property type="entry name" value="TELA-LIKE PROTEIN SAOUHSC_01408"/>
    <property type="match status" value="1"/>
</dbReference>
<keyword evidence="2" id="KW-0175">Coiled coil</keyword>
<dbReference type="EMBL" id="LILB01000001">
    <property type="protein sequence ID" value="KOO52161.1"/>
    <property type="molecule type" value="Genomic_DNA"/>
</dbReference>
<dbReference type="AlphaFoldDB" id="A0A0M0LMD7"/>
<comment type="similarity">
    <text evidence="1">Belongs to the TelA family.</text>
</comment>
<evidence type="ECO:0000313" key="4">
    <source>
        <dbReference type="Proteomes" id="UP000036867"/>
    </source>
</evidence>
<dbReference type="OrthoDB" id="9768858at2"/>
<dbReference type="Pfam" id="PF05816">
    <property type="entry name" value="TelA"/>
    <property type="match status" value="1"/>
</dbReference>